<proteinExistence type="predicted"/>
<accession>A0A0R1M4E3</accession>
<evidence type="ECO:0000313" key="2">
    <source>
        <dbReference type="Proteomes" id="UP000051621"/>
    </source>
</evidence>
<keyword evidence="2" id="KW-1185">Reference proteome</keyword>
<dbReference type="PATRIC" id="fig|1423731.3.peg.430"/>
<evidence type="ECO:0000313" key="1">
    <source>
        <dbReference type="EMBL" id="KRL02927.1"/>
    </source>
</evidence>
<dbReference type="Proteomes" id="UP000051621">
    <property type="component" value="Unassembled WGS sequence"/>
</dbReference>
<gene>
    <name evidence="1" type="ORF">FC81_GL000417</name>
</gene>
<comment type="caution">
    <text evidence="1">The sequence shown here is derived from an EMBL/GenBank/DDBJ whole genome shotgun (WGS) entry which is preliminary data.</text>
</comment>
<dbReference type="AlphaFoldDB" id="A0A0R1M4E3"/>
<sequence length="256" mass="30182">MNSDKFPEQTKVETLVKISKSLNIDLFDLLTRDKNSYSFNILKKRTNYYGVNLSLLNVDTEFKKYKIPISFELAGQLESKQDEQLKNLIEKIYLEGFKKLRERYPGDISNDFDAEMKSGYIYHLMDKEEDIRKEVDSAVVNVTHKFETTYPLKLKSIKLNLLDKDRLNRLAPPNSNIYNKLVPYLKNYPGYSDFLAKLDDNDLKDISLAFLDTKIIEKNDHFKNISFDFYWDFLKKSFEIKSIDLTLDNNKAIYKN</sequence>
<reference evidence="1 2" key="1">
    <citation type="journal article" date="2015" name="Genome Announc.">
        <title>Expanding the biotechnology potential of lactobacilli through comparative genomics of 213 strains and associated genera.</title>
        <authorList>
            <person name="Sun Z."/>
            <person name="Harris H.M."/>
            <person name="McCann A."/>
            <person name="Guo C."/>
            <person name="Argimon S."/>
            <person name="Zhang W."/>
            <person name="Yang X."/>
            <person name="Jeffery I.B."/>
            <person name="Cooney J.C."/>
            <person name="Kagawa T.F."/>
            <person name="Liu W."/>
            <person name="Song Y."/>
            <person name="Salvetti E."/>
            <person name="Wrobel A."/>
            <person name="Rasinkangas P."/>
            <person name="Parkhill J."/>
            <person name="Rea M.C."/>
            <person name="O'Sullivan O."/>
            <person name="Ritari J."/>
            <person name="Douillard F.P."/>
            <person name="Paul Ross R."/>
            <person name="Yang R."/>
            <person name="Briner A.E."/>
            <person name="Felis G.E."/>
            <person name="de Vos W.M."/>
            <person name="Barrangou R."/>
            <person name="Klaenhammer T.R."/>
            <person name="Caufield P.W."/>
            <person name="Cui Y."/>
            <person name="Zhang H."/>
            <person name="O'Toole P.W."/>
        </authorList>
    </citation>
    <scope>NUCLEOTIDE SEQUENCE [LARGE SCALE GENOMIC DNA]</scope>
    <source>
        <strain evidence="1 2">DSM 19910</strain>
    </source>
</reference>
<organism evidence="1 2">
    <name type="scientific">Liquorilactobacillus capillatus DSM 19910</name>
    <dbReference type="NCBI Taxonomy" id="1423731"/>
    <lineage>
        <taxon>Bacteria</taxon>
        <taxon>Bacillati</taxon>
        <taxon>Bacillota</taxon>
        <taxon>Bacilli</taxon>
        <taxon>Lactobacillales</taxon>
        <taxon>Lactobacillaceae</taxon>
        <taxon>Liquorilactobacillus</taxon>
    </lineage>
</organism>
<name>A0A0R1M4E3_9LACO</name>
<dbReference type="EMBL" id="AZEF01000008">
    <property type="protein sequence ID" value="KRL02927.1"/>
    <property type="molecule type" value="Genomic_DNA"/>
</dbReference>
<protein>
    <submittedName>
        <fullName evidence="1">Uncharacterized protein</fullName>
    </submittedName>
</protein>